<gene>
    <name evidence="1" type="ORF">F511_42045</name>
</gene>
<proteinExistence type="predicted"/>
<dbReference type="AlphaFoldDB" id="A0A2Z7B1P7"/>
<name>A0A2Z7B1P7_9LAMI</name>
<sequence>MVQVRQLMEEQQDHECRRLERSGSACNINRYLSVNLYRVGYDSVLISWSDAVLVVAPGTSCEEFLRLVVQLRADVNDGQLYCSLRLVSCSLRLVVLRES</sequence>
<dbReference type="Proteomes" id="UP000250235">
    <property type="component" value="Unassembled WGS sequence"/>
</dbReference>
<accession>A0A2Z7B1P7</accession>
<organism evidence="1 2">
    <name type="scientific">Dorcoceras hygrometricum</name>
    <dbReference type="NCBI Taxonomy" id="472368"/>
    <lineage>
        <taxon>Eukaryota</taxon>
        <taxon>Viridiplantae</taxon>
        <taxon>Streptophyta</taxon>
        <taxon>Embryophyta</taxon>
        <taxon>Tracheophyta</taxon>
        <taxon>Spermatophyta</taxon>
        <taxon>Magnoliopsida</taxon>
        <taxon>eudicotyledons</taxon>
        <taxon>Gunneridae</taxon>
        <taxon>Pentapetalae</taxon>
        <taxon>asterids</taxon>
        <taxon>lamiids</taxon>
        <taxon>Lamiales</taxon>
        <taxon>Gesneriaceae</taxon>
        <taxon>Didymocarpoideae</taxon>
        <taxon>Trichosporeae</taxon>
        <taxon>Loxocarpinae</taxon>
        <taxon>Dorcoceras</taxon>
    </lineage>
</organism>
<dbReference type="EMBL" id="KV010379">
    <property type="protein sequence ID" value="KZV27684.1"/>
    <property type="molecule type" value="Genomic_DNA"/>
</dbReference>
<evidence type="ECO:0000313" key="1">
    <source>
        <dbReference type="EMBL" id="KZV27684.1"/>
    </source>
</evidence>
<protein>
    <submittedName>
        <fullName evidence="1">Uncharacterized protein</fullName>
    </submittedName>
</protein>
<evidence type="ECO:0000313" key="2">
    <source>
        <dbReference type="Proteomes" id="UP000250235"/>
    </source>
</evidence>
<keyword evidence="2" id="KW-1185">Reference proteome</keyword>
<reference evidence="1 2" key="1">
    <citation type="journal article" date="2015" name="Proc. Natl. Acad. Sci. U.S.A.">
        <title>The resurrection genome of Boea hygrometrica: A blueprint for survival of dehydration.</title>
        <authorList>
            <person name="Xiao L."/>
            <person name="Yang G."/>
            <person name="Zhang L."/>
            <person name="Yang X."/>
            <person name="Zhao S."/>
            <person name="Ji Z."/>
            <person name="Zhou Q."/>
            <person name="Hu M."/>
            <person name="Wang Y."/>
            <person name="Chen M."/>
            <person name="Xu Y."/>
            <person name="Jin H."/>
            <person name="Xiao X."/>
            <person name="Hu G."/>
            <person name="Bao F."/>
            <person name="Hu Y."/>
            <person name="Wan P."/>
            <person name="Li L."/>
            <person name="Deng X."/>
            <person name="Kuang T."/>
            <person name="Xiang C."/>
            <person name="Zhu J.K."/>
            <person name="Oliver M.J."/>
            <person name="He Y."/>
        </authorList>
    </citation>
    <scope>NUCLEOTIDE SEQUENCE [LARGE SCALE GENOMIC DNA]</scope>
    <source>
        <strain evidence="2">cv. XS01</strain>
    </source>
</reference>